<keyword evidence="1" id="KW-0285">Flavoprotein</keyword>
<organism evidence="3 4">
    <name type="scientific">Vreelandella sulfidaeris</name>
    <dbReference type="NCBI Taxonomy" id="115553"/>
    <lineage>
        <taxon>Bacteria</taxon>
        <taxon>Pseudomonadati</taxon>
        <taxon>Pseudomonadota</taxon>
        <taxon>Gammaproteobacteria</taxon>
        <taxon>Oceanospirillales</taxon>
        <taxon>Halomonadaceae</taxon>
        <taxon>Vreelandella</taxon>
    </lineage>
</organism>
<dbReference type="GO" id="GO:0050660">
    <property type="term" value="F:flavin adenine dinucleotide binding"/>
    <property type="evidence" value="ECO:0007669"/>
    <property type="project" value="InterPro"/>
</dbReference>
<gene>
    <name evidence="3" type="ORF">HSBAA_61490</name>
</gene>
<sequence length="163" mass="18509">MIQYQDPEDIAEIVDVLRPLRISQIIPNAVVIVHTLWDAGTHVVRKSYYDGKDSIPREAIERIKQDEGIGEWNVYAALYGTPEQIEVNWKIVEQAFGASGKAKIMYGDEAEQRGGGFEYRAALMKGDMNLQEFGLYNWRGAAVLCGLPRYLKLRAARPRIRPN</sequence>
<accession>A0A455UHG6</accession>
<evidence type="ECO:0000256" key="2">
    <source>
        <dbReference type="ARBA" id="ARBA00022827"/>
    </source>
</evidence>
<dbReference type="Proteomes" id="UP000320231">
    <property type="component" value="Chromosome"/>
</dbReference>
<reference evidence="3 4" key="1">
    <citation type="journal article" date="2019" name="Microbiol. Resour. Announc.">
        <title>Complete Genome Sequence of Halomonas sulfidaeris Strain Esulfide1 Isolated from a Metal Sulfide Rock at a Depth of 2,200 Meters, Obtained Using Nanopore Sequencing.</title>
        <authorList>
            <person name="Saito M."/>
            <person name="Nishigata A."/>
            <person name="Galipon J."/>
            <person name="Arakawa K."/>
        </authorList>
    </citation>
    <scope>NUCLEOTIDE SEQUENCE [LARGE SCALE GENOMIC DNA]</scope>
    <source>
        <strain evidence="3 4">ATCC BAA-803</strain>
    </source>
</reference>
<dbReference type="InterPro" id="IPR016164">
    <property type="entry name" value="FAD-linked_Oxase-like_C"/>
</dbReference>
<dbReference type="Gene3D" id="3.40.462.10">
    <property type="entry name" value="FAD-linked oxidases, C-terminal domain"/>
    <property type="match status" value="1"/>
</dbReference>
<dbReference type="InterPro" id="IPR016170">
    <property type="entry name" value="Cytok_DH_C_sf"/>
</dbReference>
<protein>
    <submittedName>
        <fullName evidence="3">Uncharacterized protein</fullName>
    </submittedName>
</protein>
<proteinExistence type="predicted"/>
<evidence type="ECO:0000313" key="3">
    <source>
        <dbReference type="EMBL" id="BBI64843.1"/>
    </source>
</evidence>
<dbReference type="SUPFAM" id="SSF55103">
    <property type="entry name" value="FAD-linked oxidases, C-terminal domain"/>
    <property type="match status" value="1"/>
</dbReference>
<dbReference type="AlphaFoldDB" id="A0A455UHG6"/>
<dbReference type="GO" id="GO:0003824">
    <property type="term" value="F:catalytic activity"/>
    <property type="evidence" value="ECO:0007669"/>
    <property type="project" value="InterPro"/>
</dbReference>
<evidence type="ECO:0000313" key="4">
    <source>
        <dbReference type="Proteomes" id="UP000320231"/>
    </source>
</evidence>
<keyword evidence="2" id="KW-0274">FAD</keyword>
<dbReference type="KEGG" id="hsr:HSBAA_61490"/>
<name>A0A455UHG6_9GAMM</name>
<evidence type="ECO:0000256" key="1">
    <source>
        <dbReference type="ARBA" id="ARBA00022630"/>
    </source>
</evidence>
<dbReference type="EMBL" id="AP019514">
    <property type="protein sequence ID" value="BBI64843.1"/>
    <property type="molecule type" value="Genomic_DNA"/>
</dbReference>